<evidence type="ECO:0000313" key="11">
    <source>
        <dbReference type="EMBL" id="OGD75465.1"/>
    </source>
</evidence>
<comment type="subcellular location">
    <subcellularLocation>
        <location evidence="1">Cytoplasm</location>
    </subcellularLocation>
</comment>
<dbReference type="SUPFAM" id="SSF55979">
    <property type="entry name" value="DNA clamp"/>
    <property type="match status" value="2"/>
</dbReference>
<organism evidence="11 12">
    <name type="scientific">Candidatus Coatesbacteria bacterium RBG_13_66_14</name>
    <dbReference type="NCBI Taxonomy" id="1817816"/>
    <lineage>
        <taxon>Bacteria</taxon>
        <taxon>Candidatus Coatesiibacteriota</taxon>
    </lineage>
</organism>
<dbReference type="GO" id="GO:0008408">
    <property type="term" value="F:3'-5' exonuclease activity"/>
    <property type="evidence" value="ECO:0007669"/>
    <property type="project" value="InterPro"/>
</dbReference>
<dbReference type="PANTHER" id="PTHR30478">
    <property type="entry name" value="DNA POLYMERASE III SUBUNIT BETA"/>
    <property type="match status" value="1"/>
</dbReference>
<sequence length="287" mass="31299">MEFSCSRGILFDTLAMVAGVVKKNPPLPVLSNVLVKADAEEGRLHLTATDLEVGVSCNIPAQVSAGGELTLPARKLTDILRELPEAQVTLATEGTGCTVKCENSRFSLVGIEADEFPPRPEISPESSLTVVSDTLREMIRQTIFAVSYDETRYFLNGAYVVAKGRELTFVATDGRRLAKSVRTLDEGPELDFAGIVPTKAVVEMDKLAAKVEKVELSLGPGHIVAAFADTVLTASLIEGEYPDYDKLIPKEFPRRTRINRGLFEDATRRVALMADETSHRVAYELEG</sequence>
<evidence type="ECO:0000256" key="5">
    <source>
        <dbReference type="ARBA" id="ARBA00022695"/>
    </source>
</evidence>
<evidence type="ECO:0000313" key="12">
    <source>
        <dbReference type="Proteomes" id="UP000177187"/>
    </source>
</evidence>
<evidence type="ECO:0000256" key="7">
    <source>
        <dbReference type="ARBA" id="ARBA00022932"/>
    </source>
</evidence>
<dbReference type="InterPro" id="IPR001001">
    <property type="entry name" value="DNA_polIII_beta"/>
</dbReference>
<dbReference type="Proteomes" id="UP000177187">
    <property type="component" value="Unassembled WGS sequence"/>
</dbReference>
<proteinExistence type="inferred from homology"/>
<evidence type="ECO:0000256" key="6">
    <source>
        <dbReference type="ARBA" id="ARBA00022705"/>
    </source>
</evidence>
<dbReference type="InterPro" id="IPR022637">
    <property type="entry name" value="DNA_polIII_beta_cen"/>
</dbReference>
<evidence type="ECO:0000259" key="9">
    <source>
        <dbReference type="Pfam" id="PF00712"/>
    </source>
</evidence>
<evidence type="ECO:0000256" key="8">
    <source>
        <dbReference type="ARBA" id="ARBA00023125"/>
    </source>
</evidence>
<accession>A0A1F5F754</accession>
<gene>
    <name evidence="11" type="ORF">A2Y64_03845</name>
</gene>
<dbReference type="GO" id="GO:0003677">
    <property type="term" value="F:DNA binding"/>
    <property type="evidence" value="ECO:0007669"/>
    <property type="project" value="UniProtKB-KW"/>
</dbReference>
<dbReference type="AlphaFoldDB" id="A0A1F5F754"/>
<keyword evidence="4" id="KW-0808">Transferase</keyword>
<evidence type="ECO:0000256" key="3">
    <source>
        <dbReference type="ARBA" id="ARBA00022490"/>
    </source>
</evidence>
<dbReference type="PANTHER" id="PTHR30478:SF0">
    <property type="entry name" value="BETA SLIDING CLAMP"/>
    <property type="match status" value="1"/>
</dbReference>
<dbReference type="STRING" id="1817816.A2Y64_03845"/>
<dbReference type="GO" id="GO:0003887">
    <property type="term" value="F:DNA-directed DNA polymerase activity"/>
    <property type="evidence" value="ECO:0007669"/>
    <property type="project" value="UniProtKB-KW"/>
</dbReference>
<keyword evidence="7" id="KW-0239">DNA-directed DNA polymerase</keyword>
<dbReference type="Pfam" id="PF02767">
    <property type="entry name" value="DNA_pol3_beta_2"/>
    <property type="match status" value="1"/>
</dbReference>
<keyword evidence="3" id="KW-0963">Cytoplasm</keyword>
<dbReference type="InterPro" id="IPR022634">
    <property type="entry name" value="DNA_polIII_beta_N"/>
</dbReference>
<keyword evidence="8" id="KW-0238">DNA-binding</keyword>
<dbReference type="GO" id="GO:0005737">
    <property type="term" value="C:cytoplasm"/>
    <property type="evidence" value="ECO:0007669"/>
    <property type="project" value="UniProtKB-SubCell"/>
</dbReference>
<dbReference type="CDD" id="cd00140">
    <property type="entry name" value="beta_clamp"/>
    <property type="match status" value="1"/>
</dbReference>
<dbReference type="Pfam" id="PF00712">
    <property type="entry name" value="DNA_pol3_beta"/>
    <property type="match status" value="1"/>
</dbReference>
<keyword evidence="6" id="KW-0235">DNA replication</keyword>
<comment type="similarity">
    <text evidence="2">Belongs to the beta sliding clamp family.</text>
</comment>
<dbReference type="SMART" id="SM00480">
    <property type="entry name" value="POL3Bc"/>
    <property type="match status" value="1"/>
</dbReference>
<name>A0A1F5F754_9BACT</name>
<feature type="domain" description="DNA polymerase III beta sliding clamp central" evidence="10">
    <location>
        <begin position="130"/>
        <end position="243"/>
    </location>
</feature>
<feature type="non-terminal residue" evidence="11">
    <location>
        <position position="287"/>
    </location>
</feature>
<dbReference type="NCBIfam" id="TIGR00663">
    <property type="entry name" value="dnan"/>
    <property type="match status" value="1"/>
</dbReference>
<evidence type="ECO:0000256" key="4">
    <source>
        <dbReference type="ARBA" id="ARBA00022679"/>
    </source>
</evidence>
<comment type="caution">
    <text evidence="11">The sequence shown here is derived from an EMBL/GenBank/DDBJ whole genome shotgun (WGS) entry which is preliminary data.</text>
</comment>
<reference evidence="11 12" key="1">
    <citation type="journal article" date="2016" name="Nat. Commun.">
        <title>Thousands of microbial genomes shed light on interconnected biogeochemical processes in an aquifer system.</title>
        <authorList>
            <person name="Anantharaman K."/>
            <person name="Brown C.T."/>
            <person name="Hug L.A."/>
            <person name="Sharon I."/>
            <person name="Castelle C.J."/>
            <person name="Probst A.J."/>
            <person name="Thomas B.C."/>
            <person name="Singh A."/>
            <person name="Wilkins M.J."/>
            <person name="Karaoz U."/>
            <person name="Brodie E.L."/>
            <person name="Williams K.H."/>
            <person name="Hubbard S.S."/>
            <person name="Banfield J.F."/>
        </authorList>
    </citation>
    <scope>NUCLEOTIDE SEQUENCE [LARGE SCALE GENOMIC DNA]</scope>
</reference>
<dbReference type="EMBL" id="MFAF01000071">
    <property type="protein sequence ID" value="OGD75465.1"/>
    <property type="molecule type" value="Genomic_DNA"/>
</dbReference>
<evidence type="ECO:0000259" key="10">
    <source>
        <dbReference type="Pfam" id="PF02767"/>
    </source>
</evidence>
<dbReference type="Gene3D" id="3.70.10.10">
    <property type="match status" value="1"/>
</dbReference>
<evidence type="ECO:0000256" key="1">
    <source>
        <dbReference type="ARBA" id="ARBA00004496"/>
    </source>
</evidence>
<keyword evidence="5" id="KW-0548">Nucleotidyltransferase</keyword>
<feature type="domain" description="DNA polymerase III beta sliding clamp N-terminal" evidence="9">
    <location>
        <begin position="1"/>
        <end position="117"/>
    </location>
</feature>
<dbReference type="GO" id="GO:0009360">
    <property type="term" value="C:DNA polymerase III complex"/>
    <property type="evidence" value="ECO:0007669"/>
    <property type="project" value="InterPro"/>
</dbReference>
<protein>
    <submittedName>
        <fullName evidence="11">DNA polymerase III subunit beta</fullName>
    </submittedName>
</protein>
<dbReference type="Gene3D" id="3.10.150.10">
    <property type="entry name" value="DNA Polymerase III, subunit A, domain 2"/>
    <property type="match status" value="1"/>
</dbReference>
<dbReference type="InterPro" id="IPR046938">
    <property type="entry name" value="DNA_clamp_sf"/>
</dbReference>
<evidence type="ECO:0000256" key="2">
    <source>
        <dbReference type="ARBA" id="ARBA00010752"/>
    </source>
</evidence>
<dbReference type="GO" id="GO:0006271">
    <property type="term" value="P:DNA strand elongation involved in DNA replication"/>
    <property type="evidence" value="ECO:0007669"/>
    <property type="project" value="TreeGrafter"/>
</dbReference>